<feature type="transmembrane region" description="Helical" evidence="7">
    <location>
        <begin position="6"/>
        <end position="22"/>
    </location>
</feature>
<evidence type="ECO:0000256" key="1">
    <source>
        <dbReference type="ARBA" id="ARBA00004651"/>
    </source>
</evidence>
<evidence type="ECO:0000256" key="4">
    <source>
        <dbReference type="ARBA" id="ARBA00022692"/>
    </source>
</evidence>
<evidence type="ECO:0000256" key="6">
    <source>
        <dbReference type="ARBA" id="ARBA00023136"/>
    </source>
</evidence>
<keyword evidence="2" id="KW-0813">Transport</keyword>
<evidence type="ECO:0000256" key="3">
    <source>
        <dbReference type="ARBA" id="ARBA00022475"/>
    </source>
</evidence>
<protein>
    <submittedName>
        <fullName evidence="8">Uncharacterized protein</fullName>
    </submittedName>
</protein>
<keyword evidence="3" id="KW-1003">Cell membrane</keyword>
<organism evidence="8 9">
    <name type="scientific">Platanthera zijinensis</name>
    <dbReference type="NCBI Taxonomy" id="2320716"/>
    <lineage>
        <taxon>Eukaryota</taxon>
        <taxon>Viridiplantae</taxon>
        <taxon>Streptophyta</taxon>
        <taxon>Embryophyta</taxon>
        <taxon>Tracheophyta</taxon>
        <taxon>Spermatophyta</taxon>
        <taxon>Magnoliopsida</taxon>
        <taxon>Liliopsida</taxon>
        <taxon>Asparagales</taxon>
        <taxon>Orchidaceae</taxon>
        <taxon>Orchidoideae</taxon>
        <taxon>Orchideae</taxon>
        <taxon>Orchidinae</taxon>
        <taxon>Platanthera</taxon>
    </lineage>
</organism>
<dbReference type="Proteomes" id="UP001418222">
    <property type="component" value="Unassembled WGS sequence"/>
</dbReference>
<dbReference type="InterPro" id="IPR008509">
    <property type="entry name" value="MOT2/MFSD5"/>
</dbReference>
<dbReference type="AlphaFoldDB" id="A0AAP0BRC1"/>
<keyword evidence="4 7" id="KW-0812">Transmembrane</keyword>
<evidence type="ECO:0000256" key="2">
    <source>
        <dbReference type="ARBA" id="ARBA00022448"/>
    </source>
</evidence>
<dbReference type="PANTHER" id="PTHR23516:SF1">
    <property type="entry name" value="MOLYBDATE-ANION TRANSPORTER"/>
    <property type="match status" value="1"/>
</dbReference>
<comment type="subcellular location">
    <subcellularLocation>
        <location evidence="1">Cell membrane</location>
        <topology evidence="1">Multi-pass membrane protein</topology>
    </subcellularLocation>
</comment>
<sequence>MELVYYLLFSGLLAVVALLELSKNNKDRVATSAAFNSFKNNYLVIYSLMMARDWLHGPYVYFLYS</sequence>
<proteinExistence type="predicted"/>
<name>A0AAP0BRC1_9ASPA</name>
<evidence type="ECO:0000313" key="9">
    <source>
        <dbReference type="Proteomes" id="UP001418222"/>
    </source>
</evidence>
<evidence type="ECO:0000256" key="7">
    <source>
        <dbReference type="SAM" id="Phobius"/>
    </source>
</evidence>
<dbReference type="GO" id="GO:0015098">
    <property type="term" value="F:molybdate ion transmembrane transporter activity"/>
    <property type="evidence" value="ECO:0007669"/>
    <property type="project" value="InterPro"/>
</dbReference>
<keyword evidence="9" id="KW-1185">Reference proteome</keyword>
<dbReference type="Pfam" id="PF05631">
    <property type="entry name" value="MFS_5"/>
    <property type="match status" value="1"/>
</dbReference>
<evidence type="ECO:0000313" key="8">
    <source>
        <dbReference type="EMBL" id="KAK8946825.1"/>
    </source>
</evidence>
<accession>A0AAP0BRC1</accession>
<keyword evidence="6 7" id="KW-0472">Membrane</keyword>
<dbReference type="GO" id="GO:0005886">
    <property type="term" value="C:plasma membrane"/>
    <property type="evidence" value="ECO:0007669"/>
    <property type="project" value="UniProtKB-SubCell"/>
</dbReference>
<gene>
    <name evidence="8" type="ORF">KSP39_PZI007357</name>
</gene>
<reference evidence="8 9" key="1">
    <citation type="journal article" date="2022" name="Nat. Plants">
        <title>Genomes of leafy and leafless Platanthera orchids illuminate the evolution of mycoheterotrophy.</title>
        <authorList>
            <person name="Li M.H."/>
            <person name="Liu K.W."/>
            <person name="Li Z."/>
            <person name="Lu H.C."/>
            <person name="Ye Q.L."/>
            <person name="Zhang D."/>
            <person name="Wang J.Y."/>
            <person name="Li Y.F."/>
            <person name="Zhong Z.M."/>
            <person name="Liu X."/>
            <person name="Yu X."/>
            <person name="Liu D.K."/>
            <person name="Tu X.D."/>
            <person name="Liu B."/>
            <person name="Hao Y."/>
            <person name="Liao X.Y."/>
            <person name="Jiang Y.T."/>
            <person name="Sun W.H."/>
            <person name="Chen J."/>
            <person name="Chen Y.Q."/>
            <person name="Ai Y."/>
            <person name="Zhai J.W."/>
            <person name="Wu S.S."/>
            <person name="Zhou Z."/>
            <person name="Hsiao Y.Y."/>
            <person name="Wu W.L."/>
            <person name="Chen Y.Y."/>
            <person name="Lin Y.F."/>
            <person name="Hsu J.L."/>
            <person name="Li C.Y."/>
            <person name="Wang Z.W."/>
            <person name="Zhao X."/>
            <person name="Zhong W.Y."/>
            <person name="Ma X.K."/>
            <person name="Ma L."/>
            <person name="Huang J."/>
            <person name="Chen G.Z."/>
            <person name="Huang M.Z."/>
            <person name="Huang L."/>
            <person name="Peng D.H."/>
            <person name="Luo Y.B."/>
            <person name="Zou S.Q."/>
            <person name="Chen S.P."/>
            <person name="Lan S."/>
            <person name="Tsai W.C."/>
            <person name="Van de Peer Y."/>
            <person name="Liu Z.J."/>
        </authorList>
    </citation>
    <scope>NUCLEOTIDE SEQUENCE [LARGE SCALE GENOMIC DNA]</scope>
    <source>
        <strain evidence="8">Lor287</strain>
    </source>
</reference>
<keyword evidence="5 7" id="KW-1133">Transmembrane helix</keyword>
<dbReference type="PANTHER" id="PTHR23516">
    <property type="entry name" value="SAM (S-ADENOSYL METHIONINE) TRANSPORTER"/>
    <property type="match status" value="1"/>
</dbReference>
<comment type="caution">
    <text evidence="8">The sequence shown here is derived from an EMBL/GenBank/DDBJ whole genome shotgun (WGS) entry which is preliminary data.</text>
</comment>
<dbReference type="EMBL" id="JBBWWQ010000005">
    <property type="protein sequence ID" value="KAK8946825.1"/>
    <property type="molecule type" value="Genomic_DNA"/>
</dbReference>
<feature type="transmembrane region" description="Helical" evidence="7">
    <location>
        <begin position="43"/>
        <end position="64"/>
    </location>
</feature>
<evidence type="ECO:0000256" key="5">
    <source>
        <dbReference type="ARBA" id="ARBA00022989"/>
    </source>
</evidence>